<feature type="signal peptide" evidence="5">
    <location>
        <begin position="1"/>
        <end position="23"/>
    </location>
</feature>
<evidence type="ECO:0000259" key="6">
    <source>
        <dbReference type="SMART" id="SM00093"/>
    </source>
</evidence>
<dbReference type="GeneID" id="115260918"/>
<dbReference type="SMART" id="SM00093">
    <property type="entry name" value="SERPIN"/>
    <property type="match status" value="1"/>
</dbReference>
<evidence type="ECO:0000256" key="3">
    <source>
        <dbReference type="RuleBase" id="RU000411"/>
    </source>
</evidence>
<protein>
    <recommendedName>
        <fullName evidence="6">Serpin domain-containing protein</fullName>
    </recommendedName>
</protein>
<evidence type="ECO:0000313" key="7">
    <source>
        <dbReference type="EnsemblMetazoa" id="AALFPA23_010684.P15009"/>
    </source>
</evidence>
<dbReference type="PANTHER" id="PTHR11461">
    <property type="entry name" value="SERINE PROTEASE INHIBITOR, SERPIN"/>
    <property type="match status" value="1"/>
</dbReference>
<dbReference type="InterPro" id="IPR042185">
    <property type="entry name" value="Serpin_sf_2"/>
</dbReference>
<evidence type="ECO:0000256" key="2">
    <source>
        <dbReference type="ARBA" id="ARBA00022900"/>
    </source>
</evidence>
<dbReference type="Gene3D" id="2.10.310.10">
    <property type="entry name" value="Serpins superfamily"/>
    <property type="match status" value="1"/>
</dbReference>
<evidence type="ECO:0000313" key="8">
    <source>
        <dbReference type="Proteomes" id="UP000069940"/>
    </source>
</evidence>
<dbReference type="InterPro" id="IPR000215">
    <property type="entry name" value="Serpin_fam"/>
</dbReference>
<dbReference type="PANTHER" id="PTHR11461:SF342">
    <property type="entry name" value="SERINE PROTEASE INHIBITOR 28DC"/>
    <property type="match status" value="1"/>
</dbReference>
<dbReference type="Proteomes" id="UP000069940">
    <property type="component" value="Unassembled WGS sequence"/>
</dbReference>
<feature type="region of interest" description="Disordered" evidence="4">
    <location>
        <begin position="50"/>
        <end position="80"/>
    </location>
</feature>
<keyword evidence="1" id="KW-0646">Protease inhibitor</keyword>
<dbReference type="Gene3D" id="3.30.497.10">
    <property type="entry name" value="Antithrombin, subunit I, domain 2"/>
    <property type="match status" value="1"/>
</dbReference>
<reference evidence="7" key="2">
    <citation type="submission" date="2025-05" db="UniProtKB">
        <authorList>
            <consortium name="EnsemblMetazoa"/>
        </authorList>
    </citation>
    <scope>IDENTIFICATION</scope>
    <source>
        <strain evidence="7">Foshan</strain>
    </source>
</reference>
<feature type="compositionally biased region" description="Pro residues" evidence="4">
    <location>
        <begin position="64"/>
        <end position="76"/>
    </location>
</feature>
<dbReference type="Pfam" id="PF00079">
    <property type="entry name" value="Serpin"/>
    <property type="match status" value="1"/>
</dbReference>
<dbReference type="InterPro" id="IPR036186">
    <property type="entry name" value="Serpin_sf"/>
</dbReference>
<dbReference type="Gene3D" id="2.30.39.10">
    <property type="entry name" value="Alpha-1-antitrypsin, domain 1"/>
    <property type="match status" value="1"/>
</dbReference>
<evidence type="ECO:0000256" key="1">
    <source>
        <dbReference type="ARBA" id="ARBA00022690"/>
    </source>
</evidence>
<dbReference type="RefSeq" id="XP_029718135.2">
    <property type="nucleotide sequence ID" value="XM_029862275.2"/>
</dbReference>
<evidence type="ECO:0000256" key="4">
    <source>
        <dbReference type="SAM" id="MobiDB-lite"/>
    </source>
</evidence>
<reference evidence="8" key="1">
    <citation type="journal article" date="2015" name="Proc. Natl. Acad. Sci. U.S.A.">
        <title>Genome sequence of the Asian Tiger mosquito, Aedes albopictus, reveals insights into its biology, genetics, and evolution.</title>
        <authorList>
            <person name="Chen X.G."/>
            <person name="Jiang X."/>
            <person name="Gu J."/>
            <person name="Xu M."/>
            <person name="Wu Y."/>
            <person name="Deng Y."/>
            <person name="Zhang C."/>
            <person name="Bonizzoni M."/>
            <person name="Dermauw W."/>
            <person name="Vontas J."/>
            <person name="Armbruster P."/>
            <person name="Huang X."/>
            <person name="Yang Y."/>
            <person name="Zhang H."/>
            <person name="He W."/>
            <person name="Peng H."/>
            <person name="Liu Y."/>
            <person name="Wu K."/>
            <person name="Chen J."/>
            <person name="Lirakis M."/>
            <person name="Topalis P."/>
            <person name="Van Leeuwen T."/>
            <person name="Hall A.B."/>
            <person name="Jiang X."/>
            <person name="Thorpe C."/>
            <person name="Mueller R.L."/>
            <person name="Sun C."/>
            <person name="Waterhouse R.M."/>
            <person name="Yan G."/>
            <person name="Tu Z.J."/>
            <person name="Fang X."/>
            <person name="James A.A."/>
        </authorList>
    </citation>
    <scope>NUCLEOTIDE SEQUENCE [LARGE SCALE GENOMIC DNA]</scope>
    <source>
        <strain evidence="8">Foshan</strain>
    </source>
</reference>
<keyword evidence="5" id="KW-0732">Signal</keyword>
<feature type="chain" id="PRO_5046922043" description="Serpin domain-containing protein" evidence="5">
    <location>
        <begin position="24"/>
        <end position="497"/>
    </location>
</feature>
<feature type="domain" description="Serpin" evidence="6">
    <location>
        <begin position="95"/>
        <end position="495"/>
    </location>
</feature>
<dbReference type="InterPro" id="IPR023796">
    <property type="entry name" value="Serpin_dom"/>
</dbReference>
<dbReference type="InterPro" id="IPR042178">
    <property type="entry name" value="Serpin_sf_1"/>
</dbReference>
<proteinExistence type="inferred from homology"/>
<accession>A0ABM1YNA9</accession>
<dbReference type="CDD" id="cd19597">
    <property type="entry name" value="serpin28D-like_insects"/>
    <property type="match status" value="1"/>
</dbReference>
<sequence>MITRNRYVAAVVVIVFSSHLVNAQNRAGWVQNPPQNAVYSQQPTVPQSGQIYFPDGQNISPARAPSPAPPPPPPAPVYSQGQTQFQYDAASFAVTELARQVGAVLGQQSNAAVFSPVSIACALSLLLLGARDETQRELMQVLNFYPNDQDPNSIHRQYGRLLQEIASTEPDAYPIAWRRSDRCSDEEDDDYRQESQITHLANAIFVQKDLKIDNNFVHWSRTFYNSSVKNLDFANNPHRSAYQINRWANDNTFGKINQIVSNSISPDTQMIVANALYFKGLWKEMFEKQATGYKKFYPDGHANPSTAKDVLTMAAIGCFPYFDSPQYDARIVGLPYQGDKTALYIIIPNNSSRQRMQQFQQGLTAKDIGTMVSQMTVRKALIQIPKMKISNTINLRDVLQQLRLRSIFNPSSSNLSAMLDPNANQNGRQRLFASEIVHKVELDVNEIGTEGGAITASTIFRSLPSVQIRIDAPFLMLIGHDATRLPLFYGSIYDPTG</sequence>
<dbReference type="SUPFAM" id="SSF56574">
    <property type="entry name" value="Serpins"/>
    <property type="match status" value="1"/>
</dbReference>
<organism evidence="7 8">
    <name type="scientific">Aedes albopictus</name>
    <name type="common">Asian tiger mosquito</name>
    <name type="synonym">Stegomyia albopicta</name>
    <dbReference type="NCBI Taxonomy" id="7160"/>
    <lineage>
        <taxon>Eukaryota</taxon>
        <taxon>Metazoa</taxon>
        <taxon>Ecdysozoa</taxon>
        <taxon>Arthropoda</taxon>
        <taxon>Hexapoda</taxon>
        <taxon>Insecta</taxon>
        <taxon>Pterygota</taxon>
        <taxon>Neoptera</taxon>
        <taxon>Endopterygota</taxon>
        <taxon>Diptera</taxon>
        <taxon>Nematocera</taxon>
        <taxon>Culicoidea</taxon>
        <taxon>Culicidae</taxon>
        <taxon>Culicinae</taxon>
        <taxon>Aedini</taxon>
        <taxon>Aedes</taxon>
        <taxon>Stegomyia</taxon>
    </lineage>
</organism>
<comment type="similarity">
    <text evidence="3">Belongs to the serpin family.</text>
</comment>
<name>A0ABM1YNA9_AEDAL</name>
<keyword evidence="8" id="KW-1185">Reference proteome</keyword>
<evidence type="ECO:0000256" key="5">
    <source>
        <dbReference type="SAM" id="SignalP"/>
    </source>
</evidence>
<dbReference type="EnsemblMetazoa" id="AALFPA23_010684.R15009">
    <property type="protein sequence ID" value="AALFPA23_010684.P15009"/>
    <property type="gene ID" value="AALFPA23_010684"/>
</dbReference>
<keyword evidence="2" id="KW-0722">Serine protease inhibitor</keyword>